<dbReference type="InterPro" id="IPR025327">
    <property type="entry name" value="DUF4233"/>
</dbReference>
<keyword evidence="4" id="KW-1185">Reference proteome</keyword>
<comment type="caution">
    <text evidence="3">The sequence shown here is derived from an EMBL/GenBank/DDBJ whole genome shotgun (WGS) entry which is preliminary data.</text>
</comment>
<dbReference type="STRING" id="1837282.A6F49_14315"/>
<keyword evidence="2" id="KW-0472">Membrane</keyword>
<dbReference type="EMBL" id="LXEY01000021">
    <property type="protein sequence ID" value="OAV59920.1"/>
    <property type="molecule type" value="Genomic_DNA"/>
</dbReference>
<evidence type="ECO:0008006" key="5">
    <source>
        <dbReference type="Google" id="ProtNLM"/>
    </source>
</evidence>
<gene>
    <name evidence="3" type="ORF">A6F49_14315</name>
</gene>
<dbReference type="Pfam" id="PF14017">
    <property type="entry name" value="DUF4233"/>
    <property type="match status" value="1"/>
</dbReference>
<evidence type="ECO:0000313" key="4">
    <source>
        <dbReference type="Proteomes" id="UP000078292"/>
    </source>
</evidence>
<dbReference type="Proteomes" id="UP000078292">
    <property type="component" value="Unassembled WGS sequence"/>
</dbReference>
<feature type="region of interest" description="Disordered" evidence="1">
    <location>
        <begin position="1"/>
        <end position="29"/>
    </location>
</feature>
<feature type="transmembrane region" description="Helical" evidence="2">
    <location>
        <begin position="37"/>
        <end position="63"/>
    </location>
</feature>
<reference evidence="3 4" key="1">
    <citation type="submission" date="2016-04" db="EMBL/GenBank/DDBJ databases">
        <title>First whole genome shotgun sequence of the bacterium Enteractinococcus sp. strain UASWS1574.</title>
        <authorList>
            <person name="Crovadore J."/>
            <person name="Chablais R."/>
            <person name="Lefort F."/>
        </authorList>
    </citation>
    <scope>NUCLEOTIDE SEQUENCE [LARGE SCALE GENOMIC DNA]</scope>
    <source>
        <strain evidence="3 4">UASWS1574</strain>
    </source>
</reference>
<name>A0A1B7LXM6_9MICC</name>
<evidence type="ECO:0000256" key="1">
    <source>
        <dbReference type="SAM" id="MobiDB-lite"/>
    </source>
</evidence>
<feature type="transmembrane region" description="Helical" evidence="2">
    <location>
        <begin position="69"/>
        <end position="90"/>
    </location>
</feature>
<keyword evidence="2" id="KW-0812">Transmembrane</keyword>
<sequence length="162" mass="18073">MTMSNAEQPGRESWRAERETRSQREWKPGQQKKQRSILVMFASTVLLGEAFVIALFGLMLYGLNQDNGGLWMLLGSLALALIAAVTSRFVKKPVGIAVGWIIQGMLVASGFFESFGFIVGIAFALAWWYAVTKGQQIDIENAQRAKEQEAWEQEHGTESETD</sequence>
<dbReference type="AlphaFoldDB" id="A0A1B7LXM6"/>
<evidence type="ECO:0000313" key="3">
    <source>
        <dbReference type="EMBL" id="OAV59920.1"/>
    </source>
</evidence>
<proteinExistence type="predicted"/>
<protein>
    <recommendedName>
        <fullName evidence="5">DUF4233 domain-containing protein</fullName>
    </recommendedName>
</protein>
<feature type="compositionally biased region" description="Basic and acidic residues" evidence="1">
    <location>
        <begin position="9"/>
        <end position="27"/>
    </location>
</feature>
<accession>A0A1B7LXM6</accession>
<evidence type="ECO:0000256" key="2">
    <source>
        <dbReference type="SAM" id="Phobius"/>
    </source>
</evidence>
<keyword evidence="2" id="KW-1133">Transmembrane helix</keyword>
<organism evidence="3 4">
    <name type="scientific">Enteractinococcus helveticum</name>
    <dbReference type="NCBI Taxonomy" id="1837282"/>
    <lineage>
        <taxon>Bacteria</taxon>
        <taxon>Bacillati</taxon>
        <taxon>Actinomycetota</taxon>
        <taxon>Actinomycetes</taxon>
        <taxon>Micrococcales</taxon>
        <taxon>Micrococcaceae</taxon>
    </lineage>
</organism>
<feature type="transmembrane region" description="Helical" evidence="2">
    <location>
        <begin position="97"/>
        <end position="130"/>
    </location>
</feature>